<evidence type="ECO:0008006" key="5">
    <source>
        <dbReference type="Google" id="ProtNLM"/>
    </source>
</evidence>
<feature type="transmembrane region" description="Helical" evidence="2">
    <location>
        <begin position="135"/>
        <end position="158"/>
    </location>
</feature>
<dbReference type="AlphaFoldDB" id="A0A2T4Z8E9"/>
<dbReference type="Proteomes" id="UP000241639">
    <property type="component" value="Unassembled WGS sequence"/>
</dbReference>
<keyword evidence="2" id="KW-0472">Membrane</keyword>
<feature type="transmembrane region" description="Helical" evidence="2">
    <location>
        <begin position="217"/>
        <end position="238"/>
    </location>
</feature>
<feature type="transmembrane region" description="Helical" evidence="2">
    <location>
        <begin position="253"/>
        <end position="281"/>
    </location>
</feature>
<organism evidence="3 4">
    <name type="scientific">Desmospora activa DSM 45169</name>
    <dbReference type="NCBI Taxonomy" id="1121389"/>
    <lineage>
        <taxon>Bacteria</taxon>
        <taxon>Bacillati</taxon>
        <taxon>Bacillota</taxon>
        <taxon>Bacilli</taxon>
        <taxon>Bacillales</taxon>
        <taxon>Thermoactinomycetaceae</taxon>
        <taxon>Desmospora</taxon>
    </lineage>
</organism>
<keyword evidence="2" id="KW-0812">Transmembrane</keyword>
<evidence type="ECO:0000256" key="1">
    <source>
        <dbReference type="SAM" id="MobiDB-lite"/>
    </source>
</evidence>
<comment type="caution">
    <text evidence="3">The sequence shown here is derived from an EMBL/GenBank/DDBJ whole genome shotgun (WGS) entry which is preliminary data.</text>
</comment>
<proteinExistence type="predicted"/>
<evidence type="ECO:0000256" key="2">
    <source>
        <dbReference type="SAM" id="Phobius"/>
    </source>
</evidence>
<gene>
    <name evidence="3" type="ORF">C8J48_0752</name>
</gene>
<dbReference type="OrthoDB" id="2989283at2"/>
<evidence type="ECO:0000313" key="3">
    <source>
        <dbReference type="EMBL" id="PTM58174.1"/>
    </source>
</evidence>
<feature type="transmembrane region" description="Helical" evidence="2">
    <location>
        <begin position="69"/>
        <end position="95"/>
    </location>
</feature>
<keyword evidence="2" id="KW-1133">Transmembrane helix</keyword>
<protein>
    <recommendedName>
        <fullName evidence="5">Glycerophosphoryl diester phosphodiesterase family protein</fullName>
    </recommendedName>
</protein>
<name>A0A2T4Z8E9_9BACL</name>
<dbReference type="RefSeq" id="WP_107725008.1">
    <property type="nucleotide sequence ID" value="NZ_PZZP01000001.1"/>
</dbReference>
<reference evidence="3 4" key="1">
    <citation type="submission" date="2018-04" db="EMBL/GenBank/DDBJ databases">
        <title>Genomic Encyclopedia of Archaeal and Bacterial Type Strains, Phase II (KMG-II): from individual species to whole genera.</title>
        <authorList>
            <person name="Goeker M."/>
        </authorList>
    </citation>
    <scope>NUCLEOTIDE SEQUENCE [LARGE SCALE GENOMIC DNA]</scope>
    <source>
        <strain evidence="3 4">DSM 45169</strain>
    </source>
</reference>
<accession>A0A2T4Z8E9</accession>
<dbReference type="EMBL" id="PZZP01000001">
    <property type="protein sequence ID" value="PTM58174.1"/>
    <property type="molecule type" value="Genomic_DNA"/>
</dbReference>
<evidence type="ECO:0000313" key="4">
    <source>
        <dbReference type="Proteomes" id="UP000241639"/>
    </source>
</evidence>
<sequence>MGTYFKLLRRHGLKMWAGNLLGLLATSTIVGVIGVIILAILIGIVGTSITGTLGDAFSGGDTNNIGNAFASIGVGILIVLLIGTLIFVILSTFIYSFCYAGSYAMVNEIVLDGIASIRTYFGSGFRYFGRMFLHLFLLGLVLFPFSIPAIVFEVLANIALFNGNETGRLLWGIAALVGWIFLFIVNLGAIHGPVILTAENKGAWESLKLSYRLTFKSFGKVFLTVLCIIAATITYMIFSIPMTVTSMFAENNIGLLLLTILLMGLFYLFLPFYQMAVQLIISLRYKQHLRKFVVPEEELQTDGSPYGGSFDSPSSPQSDVPQSATESAAGAAAEYEQSDTNEKEAPKNKYPQFPTDPHF</sequence>
<feature type="transmembrane region" description="Helical" evidence="2">
    <location>
        <begin position="170"/>
        <end position="196"/>
    </location>
</feature>
<feature type="region of interest" description="Disordered" evidence="1">
    <location>
        <begin position="299"/>
        <end position="359"/>
    </location>
</feature>
<feature type="transmembrane region" description="Helical" evidence="2">
    <location>
        <begin position="20"/>
        <end position="49"/>
    </location>
</feature>
<feature type="compositionally biased region" description="Low complexity" evidence="1">
    <location>
        <begin position="309"/>
        <end position="335"/>
    </location>
</feature>
<keyword evidence="4" id="KW-1185">Reference proteome</keyword>